<dbReference type="GO" id="GO:0009231">
    <property type="term" value="P:riboflavin biosynthetic process"/>
    <property type="evidence" value="ECO:0007669"/>
    <property type="project" value="InterPro"/>
</dbReference>
<dbReference type="PANTHER" id="PTHR38011">
    <property type="entry name" value="DIHYDROFOLATE REDUCTASE FAMILY PROTEIN (AFU_ORTHOLOGUE AFUA_8G06820)"/>
    <property type="match status" value="1"/>
</dbReference>
<dbReference type="InterPro" id="IPR050765">
    <property type="entry name" value="Riboflavin_Biosynth_HTPR"/>
</dbReference>
<name>F6D389_METPW</name>
<dbReference type="SUPFAM" id="SSF53597">
    <property type="entry name" value="Dihydrofolate reductase-like"/>
    <property type="match status" value="1"/>
</dbReference>
<evidence type="ECO:0000259" key="1">
    <source>
        <dbReference type="Pfam" id="PF01872"/>
    </source>
</evidence>
<accession>F6D389</accession>
<dbReference type="AlphaFoldDB" id="F6D389"/>
<organism evidence="2 3">
    <name type="scientific">Methanobacterium paludis (strain DSM 25820 / JCM 18151 / SWAN1)</name>
    <dbReference type="NCBI Taxonomy" id="868131"/>
    <lineage>
        <taxon>Archaea</taxon>
        <taxon>Methanobacteriati</taxon>
        <taxon>Methanobacteriota</taxon>
        <taxon>Methanomada group</taxon>
        <taxon>Methanobacteria</taxon>
        <taxon>Methanobacteriales</taxon>
        <taxon>Methanobacteriaceae</taxon>
        <taxon>Methanobacterium</taxon>
    </lineage>
</organism>
<dbReference type="OrthoDB" id="7348at2157"/>
<reference evidence="2 3" key="1">
    <citation type="journal article" date="2014" name="Int. J. Syst. Evol. Microbiol.">
        <title>Methanobacterium paludis sp. nov. and a novel strain of Methanobacterium lacus isolated from northern peatlands.</title>
        <authorList>
            <person name="Cadillo-Quiroz H."/>
            <person name="Brauer S.L."/>
            <person name="Goodson N."/>
            <person name="Yavitt J.B."/>
            <person name="Zinder S.H."/>
        </authorList>
    </citation>
    <scope>NUCLEOTIDE SEQUENCE [LARGE SCALE GENOMIC DNA]</scope>
    <source>
        <strain evidence="3">DSM 25820 / JCM 18151 / SWAN1</strain>
    </source>
</reference>
<dbReference type="RefSeq" id="WP_013825531.1">
    <property type="nucleotide sequence ID" value="NC_015574.1"/>
</dbReference>
<proteinExistence type="predicted"/>
<dbReference type="Proteomes" id="UP000009231">
    <property type="component" value="Chromosome"/>
</dbReference>
<feature type="domain" description="Bacterial bifunctional deaminase-reductase C-terminal" evidence="1">
    <location>
        <begin position="3"/>
        <end position="165"/>
    </location>
</feature>
<dbReference type="InterPro" id="IPR024072">
    <property type="entry name" value="DHFR-like_dom_sf"/>
</dbReference>
<dbReference type="HOGENOM" id="CLU_043966_4_2_2"/>
<dbReference type="STRING" id="868131.MSWAN_1006"/>
<dbReference type="InterPro" id="IPR002734">
    <property type="entry name" value="RibDG_C"/>
</dbReference>
<dbReference type="Pfam" id="PF01872">
    <property type="entry name" value="RibD_C"/>
    <property type="match status" value="1"/>
</dbReference>
<dbReference type="GO" id="GO:0008703">
    <property type="term" value="F:5-amino-6-(5-phosphoribosylamino)uracil reductase activity"/>
    <property type="evidence" value="ECO:0007669"/>
    <property type="project" value="InterPro"/>
</dbReference>
<dbReference type="KEGG" id="mew:MSWAN_1006"/>
<dbReference type="Gene3D" id="3.40.430.10">
    <property type="entry name" value="Dihydrofolate Reductase, subunit A"/>
    <property type="match status" value="1"/>
</dbReference>
<sequence length="175" mass="20025">MNIVYIAVSLDGYIAGPDGDIKWLNTIPNENNSDHGFGEFIDSIDGIVMGRKTYEKVLEFNEWPYDKPVYVLTNTLDILSVELKNKAKIVSGKLKDILKDLNSRGLENLYIDGGVTIQSFLKEDLIDEMIISYVSLILGEGIPLFGEIKNQLNFKCEKIEYISPYLVKHWYKRVR</sequence>
<dbReference type="eggNOG" id="arCOG01490">
    <property type="taxonomic scope" value="Archaea"/>
</dbReference>
<dbReference type="EMBL" id="CP002772">
    <property type="protein sequence ID" value="AEG18029.1"/>
    <property type="molecule type" value="Genomic_DNA"/>
</dbReference>
<dbReference type="GeneID" id="10668509"/>
<gene>
    <name evidence="2" type="ordered locus">MSWAN_1006</name>
</gene>
<evidence type="ECO:0000313" key="2">
    <source>
        <dbReference type="EMBL" id="AEG18029.1"/>
    </source>
</evidence>
<dbReference type="PANTHER" id="PTHR38011:SF11">
    <property type="entry name" value="2,5-DIAMINO-6-RIBOSYLAMINO-4(3H)-PYRIMIDINONE 5'-PHOSPHATE REDUCTASE"/>
    <property type="match status" value="1"/>
</dbReference>
<evidence type="ECO:0000313" key="3">
    <source>
        <dbReference type="Proteomes" id="UP000009231"/>
    </source>
</evidence>
<protein>
    <submittedName>
        <fullName evidence="2">Bifunctional deaminase-reductase domain protein</fullName>
    </submittedName>
</protein>
<keyword evidence="3" id="KW-1185">Reference proteome</keyword>